<name>A0A382Q2T2_9ZZZZ</name>
<dbReference type="EMBL" id="UINC01111481">
    <property type="protein sequence ID" value="SVC79736.1"/>
    <property type="molecule type" value="Genomic_DNA"/>
</dbReference>
<organism evidence="1">
    <name type="scientific">marine metagenome</name>
    <dbReference type="NCBI Taxonomy" id="408172"/>
    <lineage>
        <taxon>unclassified sequences</taxon>
        <taxon>metagenomes</taxon>
        <taxon>ecological metagenomes</taxon>
    </lineage>
</organism>
<protein>
    <submittedName>
        <fullName evidence="1">Uncharacterized protein</fullName>
    </submittedName>
</protein>
<reference evidence="1" key="1">
    <citation type="submission" date="2018-05" db="EMBL/GenBank/DDBJ databases">
        <authorList>
            <person name="Lanie J.A."/>
            <person name="Ng W.-L."/>
            <person name="Kazmierczak K.M."/>
            <person name="Andrzejewski T.M."/>
            <person name="Davidsen T.M."/>
            <person name="Wayne K.J."/>
            <person name="Tettelin H."/>
            <person name="Glass J.I."/>
            <person name="Rusch D."/>
            <person name="Podicherti R."/>
            <person name="Tsui H.-C.T."/>
            <person name="Winkler M.E."/>
        </authorList>
    </citation>
    <scope>NUCLEOTIDE SEQUENCE</scope>
</reference>
<dbReference type="AlphaFoldDB" id="A0A382Q2T2"/>
<proteinExistence type="predicted"/>
<evidence type="ECO:0000313" key="1">
    <source>
        <dbReference type="EMBL" id="SVC79736.1"/>
    </source>
</evidence>
<accession>A0A382Q2T2</accession>
<sequence>MELTSRDLQLPSLLGLVPGLDAGVKLLSRLRLPLLPRVFGESIKDIYQARSKVACVVGLVFRMHRLSSTSVSSQKLL</sequence>
<gene>
    <name evidence="1" type="ORF">METZ01_LOCUS332590</name>
</gene>